<dbReference type="InterPro" id="IPR047175">
    <property type="entry name" value="CotS-like"/>
</dbReference>
<dbReference type="KEGG" id="hmo:HM1_0331"/>
<dbReference type="eggNOG" id="COG2334">
    <property type="taxonomic scope" value="Bacteria"/>
</dbReference>
<dbReference type="SUPFAM" id="SSF56112">
    <property type="entry name" value="Protein kinase-like (PK-like)"/>
    <property type="match status" value="1"/>
</dbReference>
<dbReference type="AlphaFoldDB" id="B0TEN1"/>
<dbReference type="STRING" id="498761.HM1_0331"/>
<dbReference type="InterPro" id="IPR011009">
    <property type="entry name" value="Kinase-like_dom_sf"/>
</dbReference>
<dbReference type="EMBL" id="CP000930">
    <property type="protein sequence ID" value="ABZ82950.1"/>
    <property type="molecule type" value="Genomic_DNA"/>
</dbReference>
<gene>
    <name evidence="2" type="ORF">HM1_0331</name>
</gene>
<protein>
    <recommendedName>
        <fullName evidence="1">Aminoglycoside phosphotransferase domain-containing protein</fullName>
    </recommendedName>
</protein>
<dbReference type="OrthoDB" id="9771902at2"/>
<dbReference type="Pfam" id="PF01636">
    <property type="entry name" value="APH"/>
    <property type="match status" value="1"/>
</dbReference>
<dbReference type="GO" id="GO:0042601">
    <property type="term" value="C:endospore-forming forespore"/>
    <property type="evidence" value="ECO:0007669"/>
    <property type="project" value="TreeGrafter"/>
</dbReference>
<dbReference type="Gene3D" id="3.90.1200.10">
    <property type="match status" value="1"/>
</dbReference>
<reference evidence="2 3" key="1">
    <citation type="journal article" date="2008" name="J. Bacteriol.">
        <title>The genome of Heliobacterium modesticaldum, a phototrophic representative of the Firmicutes containing the simplest photosynthetic apparatus.</title>
        <authorList>
            <person name="Sattley W.M."/>
            <person name="Madigan M.T."/>
            <person name="Swingley W.D."/>
            <person name="Cheung P.C."/>
            <person name="Clocksin K.M."/>
            <person name="Conrad A.L."/>
            <person name="Dejesa L.C."/>
            <person name="Honchak B.M."/>
            <person name="Jung D.O."/>
            <person name="Karbach L.E."/>
            <person name="Kurdoglu A."/>
            <person name="Lahiri S."/>
            <person name="Mastrian S.D."/>
            <person name="Page L.E."/>
            <person name="Taylor H.L."/>
            <person name="Wang Z.T."/>
            <person name="Raymond J."/>
            <person name="Chen M."/>
            <person name="Blankenship R.E."/>
            <person name="Touchman J.W."/>
        </authorList>
    </citation>
    <scope>NUCLEOTIDE SEQUENCE [LARGE SCALE GENOMIC DNA]</scope>
    <source>
        <strain evidence="3">ATCC 51547 / Ice1</strain>
    </source>
</reference>
<dbReference type="Gene3D" id="3.30.200.20">
    <property type="entry name" value="Phosphorylase Kinase, domain 1"/>
    <property type="match status" value="1"/>
</dbReference>
<evidence type="ECO:0000259" key="1">
    <source>
        <dbReference type="Pfam" id="PF01636"/>
    </source>
</evidence>
<organism evidence="2 3">
    <name type="scientific">Heliobacterium modesticaldum (strain ATCC 51547 / Ice1)</name>
    <dbReference type="NCBI Taxonomy" id="498761"/>
    <lineage>
        <taxon>Bacteria</taxon>
        <taxon>Bacillati</taxon>
        <taxon>Bacillota</taxon>
        <taxon>Clostridia</taxon>
        <taxon>Eubacteriales</taxon>
        <taxon>Heliobacteriaceae</taxon>
        <taxon>Heliomicrobium</taxon>
    </lineage>
</organism>
<feature type="domain" description="Aminoglycoside phosphotransferase" evidence="1">
    <location>
        <begin position="48"/>
        <end position="273"/>
    </location>
</feature>
<accession>B0TEN1</accession>
<evidence type="ECO:0000313" key="2">
    <source>
        <dbReference type="EMBL" id="ABZ82950.1"/>
    </source>
</evidence>
<dbReference type="InterPro" id="IPR002575">
    <property type="entry name" value="Aminoglycoside_PTrfase"/>
</dbReference>
<dbReference type="PANTHER" id="PTHR39179">
    <property type="entry name" value="SPORE COAT PROTEIN I"/>
    <property type="match status" value="1"/>
</dbReference>
<keyword evidence="3" id="KW-1185">Reference proteome</keyword>
<sequence length="352" mass="40136">MASILAPALRKGEMTMRDGQESPKLSKWDMDALQEYPYTVTAADRQGNFWRLETNRGIKAFYRHEEKADRVAETHAMLEHLAERGFRRASRFIRTRDGRPFAQRGPYTYVLTDWLPGRSTDFQRDDDLRQAARTLAAIHWSGAGFHGGGEKDAQKVSRLLKTLADRREALQWYRQLAQMKRQTSEVDRLLKEWGPEFEQKATRALRRVADTMVKPSGEAGWTICHRDWREGNLHLDGARLAVTGWDSCGPDLPAAELAQFLRRVADARGRWDVESGMQIIDAYRETGNLGTGDRELLVGLLEFPQRFWSLVAGHYRGAGEPSTPELLRREIAEEAGRQDFVASLERHLGTGN</sequence>
<dbReference type="PANTHER" id="PTHR39179:SF3">
    <property type="entry name" value="COTS-RELATED PROTEIN"/>
    <property type="match status" value="1"/>
</dbReference>
<name>B0TEN1_HELMI</name>
<dbReference type="Proteomes" id="UP000008550">
    <property type="component" value="Chromosome"/>
</dbReference>
<proteinExistence type="predicted"/>
<evidence type="ECO:0000313" key="3">
    <source>
        <dbReference type="Proteomes" id="UP000008550"/>
    </source>
</evidence>
<dbReference type="HOGENOM" id="CLU_835940_0_0_9"/>